<dbReference type="SUPFAM" id="SSF109854">
    <property type="entry name" value="DinB/YfiT-like putative metalloenzymes"/>
    <property type="match status" value="1"/>
</dbReference>
<dbReference type="InterPro" id="IPR034660">
    <property type="entry name" value="DinB/YfiT-like"/>
</dbReference>
<accession>A0A7Z0J8J3</accession>
<reference evidence="2 3" key="1">
    <citation type="submission" date="2020-07" db="EMBL/GenBank/DDBJ databases">
        <title>Sequencing the genomes of 1000 actinobacteria strains.</title>
        <authorList>
            <person name="Klenk H.-P."/>
        </authorList>
    </citation>
    <scope>NUCLEOTIDE SEQUENCE [LARGE SCALE GENOMIC DNA]</scope>
    <source>
        <strain evidence="2 3">DSM 44442</strain>
    </source>
</reference>
<dbReference type="Pfam" id="PF11716">
    <property type="entry name" value="MDMPI_N"/>
    <property type="match status" value="1"/>
</dbReference>
<feature type="domain" description="Mycothiol-dependent maleylpyruvate isomerase metal-binding" evidence="1">
    <location>
        <begin position="30"/>
        <end position="142"/>
    </location>
</feature>
<dbReference type="GO" id="GO:0046872">
    <property type="term" value="F:metal ion binding"/>
    <property type="evidence" value="ECO:0007669"/>
    <property type="project" value="InterPro"/>
</dbReference>
<sequence>MTENTTHRAAGPARPDPREALAGAVALAGEVIARIRPEQYGLTTPCPDYDVRDLCRHLVSVGRRVAVLGGGGDFHSVPHFAEDVADGRWSAAWEAAAKDIAAAWSDPAVLDREIALPWGAVPGAVAAVNHTAEFVLHTWDLAVATGQEPEWDPAVLSGPLAAMHRAVPAEPRTAPVPFGPVVPVPEDASAIDRLVAWYGRRPR</sequence>
<dbReference type="NCBIfam" id="TIGR03083">
    <property type="entry name" value="maleylpyruvate isomerase family mycothiol-dependent enzyme"/>
    <property type="match status" value="1"/>
</dbReference>
<evidence type="ECO:0000313" key="3">
    <source>
        <dbReference type="Proteomes" id="UP000572051"/>
    </source>
</evidence>
<comment type="caution">
    <text evidence="2">The sequence shown here is derived from an EMBL/GenBank/DDBJ whole genome shotgun (WGS) entry which is preliminary data.</text>
</comment>
<dbReference type="Gene3D" id="1.20.120.450">
    <property type="entry name" value="dinb family like domain"/>
    <property type="match status" value="1"/>
</dbReference>
<organism evidence="2 3">
    <name type="scientific">Nocardiopsis aegyptia</name>
    <dbReference type="NCBI Taxonomy" id="220378"/>
    <lineage>
        <taxon>Bacteria</taxon>
        <taxon>Bacillati</taxon>
        <taxon>Actinomycetota</taxon>
        <taxon>Actinomycetes</taxon>
        <taxon>Streptosporangiales</taxon>
        <taxon>Nocardiopsidaceae</taxon>
        <taxon>Nocardiopsis</taxon>
    </lineage>
</organism>
<dbReference type="RefSeq" id="WP_179820289.1">
    <property type="nucleotide sequence ID" value="NZ_JACCFS010000001.1"/>
</dbReference>
<name>A0A7Z0J8J3_9ACTN</name>
<dbReference type="InterPro" id="IPR017517">
    <property type="entry name" value="Maleyloyr_isom"/>
</dbReference>
<proteinExistence type="predicted"/>
<dbReference type="InterPro" id="IPR024344">
    <property type="entry name" value="MDMPI_metal-binding"/>
</dbReference>
<dbReference type="EMBL" id="JACCFS010000001">
    <property type="protein sequence ID" value="NYJ32464.1"/>
    <property type="molecule type" value="Genomic_DNA"/>
</dbReference>
<dbReference type="AlphaFoldDB" id="A0A7Z0J8J3"/>
<gene>
    <name evidence="2" type="ORF">HNR10_000345</name>
</gene>
<keyword evidence="3" id="KW-1185">Reference proteome</keyword>
<dbReference type="Proteomes" id="UP000572051">
    <property type="component" value="Unassembled WGS sequence"/>
</dbReference>
<evidence type="ECO:0000313" key="2">
    <source>
        <dbReference type="EMBL" id="NYJ32464.1"/>
    </source>
</evidence>
<dbReference type="NCBIfam" id="TIGR03086">
    <property type="entry name" value="TIGR03086 family metal-binding protein"/>
    <property type="match status" value="1"/>
</dbReference>
<dbReference type="InterPro" id="IPR017520">
    <property type="entry name" value="CHP03086"/>
</dbReference>
<protein>
    <submittedName>
        <fullName evidence="2">Uncharacterized protein (TIGR03086 family)</fullName>
    </submittedName>
</protein>
<evidence type="ECO:0000259" key="1">
    <source>
        <dbReference type="Pfam" id="PF11716"/>
    </source>
</evidence>